<dbReference type="HOGENOM" id="CLU_072283_0_0_12"/>
<organism evidence="1 2">
    <name type="scientific">Treponema brennaborense (strain DSM 12168 / CIP 105900 / DD5/3)</name>
    <dbReference type="NCBI Taxonomy" id="906968"/>
    <lineage>
        <taxon>Bacteria</taxon>
        <taxon>Pseudomonadati</taxon>
        <taxon>Spirochaetota</taxon>
        <taxon>Spirochaetia</taxon>
        <taxon>Spirochaetales</taxon>
        <taxon>Treponemataceae</taxon>
        <taxon>Treponema</taxon>
    </lineage>
</organism>
<dbReference type="EMBL" id="CP002696">
    <property type="protein sequence ID" value="AEE15537.1"/>
    <property type="molecule type" value="Genomic_DNA"/>
</dbReference>
<dbReference type="RefSeq" id="WP_013757257.1">
    <property type="nucleotide sequence ID" value="NC_015500.1"/>
</dbReference>
<gene>
    <name evidence="1" type="ordered locus">Trebr_0081</name>
</gene>
<dbReference type="KEGG" id="tbe:Trebr_0081"/>
<proteinExistence type="predicted"/>
<sequence length="275" mass="32902">MMTNKSNGNKVINFLQENDFICDDCLSEKCSIYPRQQINSITTKLASEKIVNKEKGICSICLKDKLVSSKAISKIQIQTRKMLFPTEKEIEKYLLKWNSLDNYVLQESSLDKLFHRTYPSNTEMDDVLIKVCSLNDFYSTNIFSPFDVAKHIVQLKIDERLKEGDLNLVNDIATITIKKRQINFYSFASKYCSHHFETKYPIFDSFVEKVLKYLRKEDKFYMFEDCELKQYKKFYNILLEFRKFYKLEKYNLKEIDKYLWQVGKDYFPKNYKKHS</sequence>
<evidence type="ECO:0000313" key="2">
    <source>
        <dbReference type="Proteomes" id="UP000006546"/>
    </source>
</evidence>
<accession>F4LKS6</accession>
<dbReference type="STRING" id="906968.Trebr_0081"/>
<keyword evidence="2" id="KW-1185">Reference proteome</keyword>
<dbReference type="Proteomes" id="UP000006546">
    <property type="component" value="Chromosome"/>
</dbReference>
<reference evidence="2" key="1">
    <citation type="submission" date="2011-04" db="EMBL/GenBank/DDBJ databases">
        <title>The complete genome of Treponema brennaborense DSM 12168.</title>
        <authorList>
            <person name="Lucas S."/>
            <person name="Han J."/>
            <person name="Lapidus A."/>
            <person name="Bruce D."/>
            <person name="Goodwin L."/>
            <person name="Pitluck S."/>
            <person name="Peters L."/>
            <person name="Kyrpides N."/>
            <person name="Mavromatis K."/>
            <person name="Ivanova N."/>
            <person name="Mikhailova N."/>
            <person name="Pagani I."/>
            <person name="Teshima H."/>
            <person name="Detter J.C."/>
            <person name="Tapia R."/>
            <person name="Han C."/>
            <person name="Land M."/>
            <person name="Hauser L."/>
            <person name="Markowitz V."/>
            <person name="Cheng J.-F."/>
            <person name="Hugenholtz P."/>
            <person name="Woyke T."/>
            <person name="Wu D."/>
            <person name="Gronow S."/>
            <person name="Wellnitz S."/>
            <person name="Brambilla E."/>
            <person name="Klenk H.-P."/>
            <person name="Eisen J.A."/>
        </authorList>
    </citation>
    <scope>NUCLEOTIDE SEQUENCE [LARGE SCALE GENOMIC DNA]</scope>
    <source>
        <strain evidence="2">DSM 12168 / CIP 105900 / DD5/3</strain>
    </source>
</reference>
<evidence type="ECO:0000313" key="1">
    <source>
        <dbReference type="EMBL" id="AEE15537.1"/>
    </source>
</evidence>
<dbReference type="AlphaFoldDB" id="F4LKS6"/>
<dbReference type="eggNOG" id="ENOG502Z9XG">
    <property type="taxonomic scope" value="Bacteria"/>
</dbReference>
<name>F4LKS6_TREBD</name>
<protein>
    <submittedName>
        <fullName evidence="1">Uncharacterized protein</fullName>
    </submittedName>
</protein>